<gene>
    <name evidence="2" type="ORF">EG327_003139</name>
</gene>
<evidence type="ECO:0000259" key="1">
    <source>
        <dbReference type="Pfam" id="PF21762"/>
    </source>
</evidence>
<reference evidence="2 3" key="1">
    <citation type="submission" date="2019-07" db="EMBL/GenBank/DDBJ databases">
        <title>Venturia inaequalis Genome Resource.</title>
        <authorList>
            <person name="Lichtner F.J."/>
        </authorList>
    </citation>
    <scope>NUCLEOTIDE SEQUENCE [LARGE SCALE GENOMIC DNA]</scope>
    <source>
        <strain evidence="2 3">DMI_063113</strain>
    </source>
</reference>
<proteinExistence type="predicted"/>
<keyword evidence="3" id="KW-1185">Reference proteome</keyword>
<protein>
    <recommendedName>
        <fullName evidence="1">Gfd2/YDR514C-like C-terminal domain-containing protein</fullName>
    </recommendedName>
</protein>
<dbReference type="Pfam" id="PF21762">
    <property type="entry name" value="DEDDh_C"/>
    <property type="match status" value="1"/>
</dbReference>
<feature type="domain" description="Gfd2/YDR514C-like C-terminal" evidence="1">
    <location>
        <begin position="25"/>
        <end position="201"/>
    </location>
</feature>
<dbReference type="AlphaFoldDB" id="A0A8H3VJY6"/>
<evidence type="ECO:0000313" key="3">
    <source>
        <dbReference type="Proteomes" id="UP000490939"/>
    </source>
</evidence>
<organism evidence="2 3">
    <name type="scientific">Venturia inaequalis</name>
    <name type="common">Apple scab fungus</name>
    <dbReference type="NCBI Taxonomy" id="5025"/>
    <lineage>
        <taxon>Eukaryota</taxon>
        <taxon>Fungi</taxon>
        <taxon>Dikarya</taxon>
        <taxon>Ascomycota</taxon>
        <taxon>Pezizomycotina</taxon>
        <taxon>Dothideomycetes</taxon>
        <taxon>Pleosporomycetidae</taxon>
        <taxon>Venturiales</taxon>
        <taxon>Venturiaceae</taxon>
        <taxon>Venturia</taxon>
    </lineage>
</organism>
<dbReference type="InterPro" id="IPR048519">
    <property type="entry name" value="Gfd2/YDR514C-like_C"/>
</dbReference>
<comment type="caution">
    <text evidence="2">The sequence shown here is derived from an EMBL/GenBank/DDBJ whole genome shotgun (WGS) entry which is preliminary data.</text>
</comment>
<evidence type="ECO:0000313" key="2">
    <source>
        <dbReference type="EMBL" id="KAE9989053.1"/>
    </source>
</evidence>
<accession>A0A8H3VJY6</accession>
<dbReference type="EMBL" id="WNWR01000202">
    <property type="protein sequence ID" value="KAE9989053.1"/>
    <property type="molecule type" value="Genomic_DNA"/>
</dbReference>
<dbReference type="Proteomes" id="UP000490939">
    <property type="component" value="Unassembled WGS sequence"/>
</dbReference>
<name>A0A8H3VJY6_VENIN</name>
<sequence length="377" mass="42053">MAPILPSISTAVELRELLSDGCTTLVCIDIEGDHYNTSEIGLAICSHLDPLKAGHSYASFIEENQISCSTIRMQEPTFQHQRYQEALRFGEESYDIDDNFQSTISSHSQFRDATNLVLVVFDSKAELKWASQSCPDLLGKFAAFVDVQKLAANASSNVNPGLRRSLHALGLTEGVPLWKDRQFKKPHRAANDVVYTLAVLASLLSRPPTAVPLKIERSPKPPRLFYGRPWPQRCYPYTVLIRTFDQTPLPSGLDTAGKVYHYFSPFSPISAGTGLTHKDSPHKQQLSRSWIIFGTQADLDTFCNSVNHTTVGGGKRIIVESYYIPGVTLTSEERKAKQLEDGERIREERRRLRLCLTPLSVAEHGHIAAQCCPPIQT</sequence>